<dbReference type="Gene3D" id="1.10.10.10">
    <property type="entry name" value="Winged helix-like DNA-binding domain superfamily/Winged helix DNA-binding domain"/>
    <property type="match status" value="2"/>
</dbReference>
<dbReference type="FunFam" id="1.10.601.10:FF:000001">
    <property type="entry name" value="RNA polymerase sigma factor SigA"/>
    <property type="match status" value="1"/>
</dbReference>
<dbReference type="NCBIfam" id="NF004207">
    <property type="entry name" value="PRK05657.1"/>
    <property type="match status" value="1"/>
</dbReference>
<dbReference type="InterPro" id="IPR014284">
    <property type="entry name" value="RNA_pol_sigma-70_dom"/>
</dbReference>
<dbReference type="CDD" id="cd06171">
    <property type="entry name" value="Sigma70_r4"/>
    <property type="match status" value="1"/>
</dbReference>
<dbReference type="AlphaFoldDB" id="A0A1Y0D444"/>
<dbReference type="Pfam" id="PF00140">
    <property type="entry name" value="Sigma70_r1_2"/>
    <property type="match status" value="1"/>
</dbReference>
<feature type="domain" description="RNA polymerase sigma-70" evidence="8">
    <location>
        <begin position="110"/>
        <end position="123"/>
    </location>
</feature>
<evidence type="ECO:0000256" key="6">
    <source>
        <dbReference type="HAMAP-Rule" id="MF_00959"/>
    </source>
</evidence>
<dbReference type="GO" id="GO:0003677">
    <property type="term" value="F:DNA binding"/>
    <property type="evidence" value="ECO:0007669"/>
    <property type="project" value="UniProtKB-UniRule"/>
</dbReference>
<dbReference type="EMBL" id="CP021377">
    <property type="protein sequence ID" value="ART81987.1"/>
    <property type="molecule type" value="Genomic_DNA"/>
</dbReference>
<dbReference type="InterPro" id="IPR007624">
    <property type="entry name" value="RNA_pol_sigma70_r3"/>
</dbReference>
<proteinExistence type="inferred from homology"/>
<evidence type="ECO:0000256" key="3">
    <source>
        <dbReference type="ARBA" id="ARBA00023082"/>
    </source>
</evidence>
<dbReference type="PROSITE" id="PS00715">
    <property type="entry name" value="SIGMA70_1"/>
    <property type="match status" value="1"/>
</dbReference>
<accession>A0A1Y0D444</accession>
<evidence type="ECO:0000256" key="2">
    <source>
        <dbReference type="ARBA" id="ARBA00023015"/>
    </source>
</evidence>
<dbReference type="FunFam" id="1.10.10.10:FF:000044">
    <property type="entry name" value="RNA polymerase sigma factor RpoS"/>
    <property type="match status" value="1"/>
</dbReference>
<dbReference type="PANTHER" id="PTHR30603:SF67">
    <property type="entry name" value="RNA POLYMERASE SIGMA FACTOR RPOS"/>
    <property type="match status" value="1"/>
</dbReference>
<evidence type="ECO:0000259" key="8">
    <source>
        <dbReference type="PROSITE" id="PS00715"/>
    </source>
</evidence>
<feature type="region of interest" description="Disordered" evidence="7">
    <location>
        <begin position="1"/>
        <end position="32"/>
    </location>
</feature>
<evidence type="ECO:0000256" key="4">
    <source>
        <dbReference type="ARBA" id="ARBA00023125"/>
    </source>
</evidence>
<dbReference type="InterPro" id="IPR013324">
    <property type="entry name" value="RNA_pol_sigma_r3/r4-like"/>
</dbReference>
<evidence type="ECO:0000256" key="7">
    <source>
        <dbReference type="SAM" id="MobiDB-lite"/>
    </source>
</evidence>
<dbReference type="InterPro" id="IPR050239">
    <property type="entry name" value="Sigma-70_RNA_pol_init_factors"/>
</dbReference>
<comment type="function">
    <text evidence="6">Sigma factors are initiation factors that promote the attachment of RNA polymerase to specific initiation sites and are then released. This sigma factor is the master transcriptional regulator of the stationary phase and the general stress response.</text>
</comment>
<sequence length="323" mass="36652">MNASKATTPKKNTDADQAMDATISPEQDSVETVDAEEKASVASSRTLDVTQLYLGEIGFSPLLTAEEEVLYARRSLRGDLIARKRMIESNLRLVVKISRRYNNRGLALLDLIEEGNLGLIRAVEKFDPERGFRFSTYATWWIRQTIERAIMNQTRTIRLPIHVVKELNVYLRTARELAQRLDHEPTAEEIAQALDKPVSDVSRMLKLNEKVSSVDTPIGGDGDKALLDVIADENDTNPETELQDSDMNSSLVRWLEELNPKQREVLARRFGLLGYEASTLEHVGQEIGLTRERVRQIQVEALRRLKEIVTQQGLCVDTLFYDN</sequence>
<dbReference type="InterPro" id="IPR000943">
    <property type="entry name" value="RNA_pol_sigma70"/>
</dbReference>
<dbReference type="NCBIfam" id="TIGR02937">
    <property type="entry name" value="sigma70-ECF"/>
    <property type="match status" value="1"/>
</dbReference>
<name>A0A1Y0D444_9GAMM</name>
<evidence type="ECO:0000313" key="9">
    <source>
        <dbReference type="EMBL" id="ART81987.1"/>
    </source>
</evidence>
<dbReference type="PRINTS" id="PR00046">
    <property type="entry name" value="SIGMA70FCT"/>
</dbReference>
<dbReference type="Pfam" id="PF04542">
    <property type="entry name" value="Sigma70_r2"/>
    <property type="match status" value="1"/>
</dbReference>
<feature type="region of interest" description="Sigma-70 factor domain-2" evidence="6">
    <location>
        <begin position="86"/>
        <end position="156"/>
    </location>
</feature>
<dbReference type="GO" id="GO:0005737">
    <property type="term" value="C:cytoplasm"/>
    <property type="evidence" value="ECO:0007669"/>
    <property type="project" value="UniProtKB-SubCell"/>
</dbReference>
<keyword evidence="5 6" id="KW-0804">Transcription</keyword>
<dbReference type="SUPFAM" id="SSF88659">
    <property type="entry name" value="Sigma3 and sigma4 domains of RNA polymerase sigma factors"/>
    <property type="match status" value="2"/>
</dbReference>
<comment type="subcellular location">
    <subcellularLocation>
        <location evidence="6">Cytoplasm</location>
    </subcellularLocation>
</comment>
<feature type="region of interest" description="Sigma-70 factor domain-4" evidence="6">
    <location>
        <begin position="254"/>
        <end position="307"/>
    </location>
</feature>
<feature type="DNA-binding region" description="H-T-H motif" evidence="6">
    <location>
        <begin position="280"/>
        <end position="299"/>
    </location>
</feature>
<feature type="short sequence motif" description="Interaction with polymerase core subunit RpoC" evidence="6">
    <location>
        <begin position="110"/>
        <end position="113"/>
    </location>
</feature>
<dbReference type="Pfam" id="PF04545">
    <property type="entry name" value="Sigma70_r4"/>
    <property type="match status" value="1"/>
</dbReference>
<keyword evidence="10" id="KW-1185">Reference proteome</keyword>
<dbReference type="PANTHER" id="PTHR30603">
    <property type="entry name" value="RNA POLYMERASE SIGMA FACTOR RPO"/>
    <property type="match status" value="1"/>
</dbReference>
<dbReference type="InterPro" id="IPR036388">
    <property type="entry name" value="WH-like_DNA-bd_sf"/>
</dbReference>
<dbReference type="Proteomes" id="UP000243937">
    <property type="component" value="Chromosome"/>
</dbReference>
<dbReference type="NCBIfam" id="TIGR02394">
    <property type="entry name" value="rpoS_proteo"/>
    <property type="match status" value="1"/>
</dbReference>
<dbReference type="GO" id="GO:0016987">
    <property type="term" value="F:sigma factor activity"/>
    <property type="evidence" value="ECO:0007669"/>
    <property type="project" value="UniProtKB-UniRule"/>
</dbReference>
<dbReference type="GO" id="GO:0006352">
    <property type="term" value="P:DNA-templated transcription initiation"/>
    <property type="evidence" value="ECO:0007669"/>
    <property type="project" value="UniProtKB-UniRule"/>
</dbReference>
<dbReference type="Pfam" id="PF04539">
    <property type="entry name" value="Sigma70_r3"/>
    <property type="match status" value="1"/>
</dbReference>
<keyword evidence="1 6" id="KW-0963">Cytoplasm</keyword>
<evidence type="ECO:0000313" key="10">
    <source>
        <dbReference type="Proteomes" id="UP000243937"/>
    </source>
</evidence>
<dbReference type="OrthoDB" id="9809557at2"/>
<dbReference type="SUPFAM" id="SSF88946">
    <property type="entry name" value="Sigma2 domain of RNA polymerase sigma factors"/>
    <property type="match status" value="1"/>
</dbReference>
<dbReference type="InterPro" id="IPR007630">
    <property type="entry name" value="RNA_pol_sigma70_r4"/>
</dbReference>
<keyword evidence="2 6" id="KW-0805">Transcription regulation</keyword>
<comment type="subunit">
    <text evidence="6">Interacts with the RNA polymerase core enzyme.</text>
</comment>
<comment type="similarity">
    <text evidence="6">Belongs to the sigma-70 factor family. RpoS subfamily.</text>
</comment>
<dbReference type="InterPro" id="IPR012761">
    <property type="entry name" value="RNA_pol_sigma_RpoS"/>
</dbReference>
<reference evidence="9 10" key="1">
    <citation type="journal article" date="2014" name="Int. J. Syst. Evol. Microbiol.">
        <title>Oceanisphaera profunda sp. nov., a marine bacterium isolated from deep-sea sediment, and emended description of the genus Oceanisphaera.</title>
        <authorList>
            <person name="Xu Z."/>
            <person name="Zhang X.Y."/>
            <person name="Su H.N."/>
            <person name="Yu Z.C."/>
            <person name="Liu C."/>
            <person name="Li H."/>
            <person name="Chen X.L."/>
            <person name="Song X.Y."/>
            <person name="Xie B.B."/>
            <person name="Qin Q.L."/>
            <person name="Zhou B.C."/>
            <person name="Shi M."/>
            <person name="Huang Y."/>
            <person name="Zhang Y.Z."/>
        </authorList>
    </citation>
    <scope>NUCLEOTIDE SEQUENCE [LARGE SCALE GENOMIC DNA]</scope>
    <source>
        <strain evidence="9 10">SM1222</strain>
    </source>
</reference>
<dbReference type="KEGG" id="opf:CBP31_04560"/>
<feature type="region of interest" description="Sigma-70 factor domain-1" evidence="6">
    <location>
        <begin position="48"/>
        <end position="81"/>
    </location>
</feature>
<dbReference type="InterPro" id="IPR007627">
    <property type="entry name" value="RNA_pol_sigma70_r2"/>
</dbReference>
<evidence type="ECO:0000256" key="1">
    <source>
        <dbReference type="ARBA" id="ARBA00022490"/>
    </source>
</evidence>
<evidence type="ECO:0000256" key="5">
    <source>
        <dbReference type="ARBA" id="ARBA00023163"/>
    </source>
</evidence>
<keyword evidence="4 6" id="KW-0238">DNA-binding</keyword>
<dbReference type="Gene3D" id="1.10.601.10">
    <property type="entry name" value="RNA Polymerase Primary Sigma Factor"/>
    <property type="match status" value="1"/>
</dbReference>
<organism evidence="9 10">
    <name type="scientific">Oceanisphaera profunda</name>
    <dbReference type="NCBI Taxonomy" id="1416627"/>
    <lineage>
        <taxon>Bacteria</taxon>
        <taxon>Pseudomonadati</taxon>
        <taxon>Pseudomonadota</taxon>
        <taxon>Gammaproteobacteria</taxon>
        <taxon>Aeromonadales</taxon>
        <taxon>Aeromonadaceae</taxon>
        <taxon>Oceanisphaera</taxon>
    </lineage>
</organism>
<keyword evidence="3 6" id="KW-0731">Sigma factor</keyword>
<dbReference type="RefSeq" id="WP_087035075.1">
    <property type="nucleotide sequence ID" value="NZ_CP021377.1"/>
</dbReference>
<dbReference type="InterPro" id="IPR013325">
    <property type="entry name" value="RNA_pol_sigma_r2"/>
</dbReference>
<feature type="region of interest" description="Sigma-70 factor domain-3" evidence="6">
    <location>
        <begin position="166"/>
        <end position="241"/>
    </location>
</feature>
<protein>
    <recommendedName>
        <fullName evidence="6">RNA polymerase sigma factor RpoS</fullName>
    </recommendedName>
    <alternativeName>
        <fullName evidence="6">Sigma S</fullName>
    </alternativeName>
    <alternativeName>
        <fullName evidence="6">Sigma-38</fullName>
    </alternativeName>
</protein>
<feature type="compositionally biased region" description="Polar residues" evidence="7">
    <location>
        <begin position="1"/>
        <end position="10"/>
    </location>
</feature>
<gene>
    <name evidence="6" type="primary">rpoS</name>
    <name evidence="9" type="ORF">CBP31_04560</name>
</gene>
<dbReference type="InterPro" id="IPR009042">
    <property type="entry name" value="RNA_pol_sigma70_r1_2"/>
</dbReference>
<dbReference type="HAMAP" id="MF_00959">
    <property type="entry name" value="Sigma70_RpoS"/>
    <property type="match status" value="1"/>
</dbReference>